<feature type="transmembrane region" description="Helical" evidence="1">
    <location>
        <begin position="95"/>
        <end position="117"/>
    </location>
</feature>
<organism evidence="2 3">
    <name type="scientific">Flavobacterium chungnamense</name>
    <dbReference type="NCBI Taxonomy" id="706182"/>
    <lineage>
        <taxon>Bacteria</taxon>
        <taxon>Pseudomonadati</taxon>
        <taxon>Bacteroidota</taxon>
        <taxon>Flavobacteriia</taxon>
        <taxon>Flavobacteriales</taxon>
        <taxon>Flavobacteriaceae</taxon>
        <taxon>Flavobacterium</taxon>
    </lineage>
</organism>
<reference evidence="3" key="1">
    <citation type="journal article" date="2019" name="Int. J. Syst. Evol. Microbiol.">
        <title>The Global Catalogue of Microorganisms (GCM) 10K type strain sequencing project: providing services to taxonomists for standard genome sequencing and annotation.</title>
        <authorList>
            <consortium name="The Broad Institute Genomics Platform"/>
            <consortium name="The Broad Institute Genome Sequencing Center for Infectious Disease"/>
            <person name="Wu L."/>
            <person name="Ma J."/>
        </authorList>
    </citation>
    <scope>NUCLEOTIDE SEQUENCE [LARGE SCALE GENOMIC DNA]</scope>
    <source>
        <strain evidence="3">JCM 17068</strain>
    </source>
</reference>
<dbReference type="EMBL" id="BAABCS010000017">
    <property type="protein sequence ID" value="GAA4052495.1"/>
    <property type="molecule type" value="Genomic_DNA"/>
</dbReference>
<evidence type="ECO:0000313" key="2">
    <source>
        <dbReference type="EMBL" id="GAA4052495.1"/>
    </source>
</evidence>
<gene>
    <name evidence="2" type="ORF">GCM10022388_18470</name>
</gene>
<dbReference type="InterPro" id="IPR008523">
    <property type="entry name" value="DUF805"/>
</dbReference>
<feature type="transmembrane region" description="Helical" evidence="1">
    <location>
        <begin position="12"/>
        <end position="32"/>
    </location>
</feature>
<sequence>MAVRRLHDVGKSGSYLFLGLIPLAGLYLIALYCTESEEEENDYGDKPVNSDIADFILDSKTSSTILISFLLWIFTSKIIWTFIVSSSERFYENPIYKYFNVFSNFIWMFIPIILSLSVRNYKWKIILLICSVGYMLYGFYEFIKSFMLSSNDFQF</sequence>
<feature type="transmembrane region" description="Helical" evidence="1">
    <location>
        <begin position="65"/>
        <end position="83"/>
    </location>
</feature>
<keyword evidence="1" id="KW-0472">Membrane</keyword>
<evidence type="ECO:0000313" key="3">
    <source>
        <dbReference type="Proteomes" id="UP001500426"/>
    </source>
</evidence>
<feature type="transmembrane region" description="Helical" evidence="1">
    <location>
        <begin position="123"/>
        <end position="140"/>
    </location>
</feature>
<accession>A0ABP7UTS9</accession>
<evidence type="ECO:0000256" key="1">
    <source>
        <dbReference type="SAM" id="Phobius"/>
    </source>
</evidence>
<dbReference type="Pfam" id="PF05656">
    <property type="entry name" value="DUF805"/>
    <property type="match status" value="1"/>
</dbReference>
<keyword evidence="3" id="KW-1185">Reference proteome</keyword>
<keyword evidence="1" id="KW-0812">Transmembrane</keyword>
<evidence type="ECO:0008006" key="4">
    <source>
        <dbReference type="Google" id="ProtNLM"/>
    </source>
</evidence>
<keyword evidence="1" id="KW-1133">Transmembrane helix</keyword>
<protein>
    <recommendedName>
        <fullName evidence="4">DUF805 domain-containing protein</fullName>
    </recommendedName>
</protein>
<comment type="caution">
    <text evidence="2">The sequence shown here is derived from an EMBL/GenBank/DDBJ whole genome shotgun (WGS) entry which is preliminary data.</text>
</comment>
<dbReference type="Proteomes" id="UP001500426">
    <property type="component" value="Unassembled WGS sequence"/>
</dbReference>
<name>A0ABP7UTS9_9FLAO</name>
<proteinExistence type="predicted"/>